<dbReference type="InterPro" id="IPR016024">
    <property type="entry name" value="ARM-type_fold"/>
</dbReference>
<dbReference type="InterPro" id="IPR011989">
    <property type="entry name" value="ARM-like"/>
</dbReference>
<feature type="compositionally biased region" description="Low complexity" evidence="2">
    <location>
        <begin position="90"/>
        <end position="107"/>
    </location>
</feature>
<dbReference type="PROSITE" id="PS51444">
    <property type="entry name" value="FH2"/>
    <property type="match status" value="1"/>
</dbReference>
<feature type="compositionally biased region" description="Pro residues" evidence="2">
    <location>
        <begin position="75"/>
        <end position="85"/>
    </location>
</feature>
<dbReference type="Gene3D" id="1.25.10.10">
    <property type="entry name" value="Leucine-rich Repeat Variant"/>
    <property type="match status" value="1"/>
</dbReference>
<comment type="caution">
    <text evidence="5">The sequence shown here is derived from an EMBL/GenBank/DDBJ whole genome shotgun (WGS) entry which is preliminary data.</text>
</comment>
<feature type="compositionally biased region" description="Basic residues" evidence="2">
    <location>
        <begin position="310"/>
        <end position="323"/>
    </location>
</feature>
<evidence type="ECO:0000313" key="5">
    <source>
        <dbReference type="EMBL" id="KAI1699392.1"/>
    </source>
</evidence>
<feature type="region of interest" description="Disordered" evidence="2">
    <location>
        <begin position="801"/>
        <end position="991"/>
    </location>
</feature>
<dbReference type="EMBL" id="JAKKPZ010000180">
    <property type="protein sequence ID" value="KAI1699392.1"/>
    <property type="molecule type" value="Genomic_DNA"/>
</dbReference>
<protein>
    <submittedName>
        <fullName evidence="5">Formin homology 2 domain-containing protein</fullName>
    </submittedName>
</protein>
<dbReference type="Pfam" id="PF02181">
    <property type="entry name" value="FH2"/>
    <property type="match status" value="1"/>
</dbReference>
<accession>A0AAD4MP77</accession>
<reference evidence="5" key="1">
    <citation type="submission" date="2022-01" db="EMBL/GenBank/DDBJ databases">
        <title>Genome Sequence Resource for Two Populations of Ditylenchus destructor, the Migratory Endoparasitic Phytonematode.</title>
        <authorList>
            <person name="Zhang H."/>
            <person name="Lin R."/>
            <person name="Xie B."/>
        </authorList>
    </citation>
    <scope>NUCLEOTIDE SEQUENCE</scope>
    <source>
        <strain evidence="5">BazhouSP</strain>
    </source>
</reference>
<dbReference type="InterPro" id="IPR056771">
    <property type="entry name" value="FH3_FHOD1-3-like"/>
</dbReference>
<dbReference type="SUPFAM" id="SSF48371">
    <property type="entry name" value="ARM repeat"/>
    <property type="match status" value="1"/>
</dbReference>
<feature type="compositionally biased region" description="Basic and acidic residues" evidence="2">
    <location>
        <begin position="942"/>
        <end position="957"/>
    </location>
</feature>
<dbReference type="GO" id="GO:0005737">
    <property type="term" value="C:cytoplasm"/>
    <property type="evidence" value="ECO:0007669"/>
    <property type="project" value="TreeGrafter"/>
</dbReference>
<feature type="region of interest" description="Disordered" evidence="2">
    <location>
        <begin position="233"/>
        <end position="271"/>
    </location>
</feature>
<evidence type="ECO:0000259" key="4">
    <source>
        <dbReference type="PROSITE" id="PS51444"/>
    </source>
</evidence>
<dbReference type="PANTHER" id="PTHR45920">
    <property type="entry name" value="FORMIN HOMOLOGY 2 DOMAIN CONTAINING, ISOFORM I"/>
    <property type="match status" value="1"/>
</dbReference>
<dbReference type="GO" id="GO:0051015">
    <property type="term" value="F:actin filament binding"/>
    <property type="evidence" value="ECO:0007669"/>
    <property type="project" value="TreeGrafter"/>
</dbReference>
<feature type="compositionally biased region" description="Polar residues" evidence="2">
    <location>
        <begin position="14"/>
        <end position="23"/>
    </location>
</feature>
<feature type="compositionally biased region" description="Low complexity" evidence="2">
    <location>
        <begin position="1103"/>
        <end position="1114"/>
    </location>
</feature>
<feature type="compositionally biased region" description="Low complexity" evidence="2">
    <location>
        <begin position="406"/>
        <end position="422"/>
    </location>
</feature>
<dbReference type="Proteomes" id="UP001201812">
    <property type="component" value="Unassembled WGS sequence"/>
</dbReference>
<feature type="compositionally biased region" description="Polar residues" evidence="2">
    <location>
        <begin position="427"/>
        <end position="449"/>
    </location>
</feature>
<feature type="compositionally biased region" description="Polar residues" evidence="2">
    <location>
        <begin position="49"/>
        <end position="64"/>
    </location>
</feature>
<feature type="compositionally biased region" description="Basic and acidic residues" evidence="2">
    <location>
        <begin position="297"/>
        <end position="309"/>
    </location>
</feature>
<dbReference type="PANTHER" id="PTHR45920:SF4">
    <property type="entry name" value="FORMIN HOMOLOGY 2 DOMAIN CONTAINING, ISOFORM I"/>
    <property type="match status" value="1"/>
</dbReference>
<dbReference type="Pfam" id="PF24959">
    <property type="entry name" value="FH3_FHOD1-3"/>
    <property type="match status" value="1"/>
</dbReference>
<evidence type="ECO:0000256" key="1">
    <source>
        <dbReference type="ARBA" id="ARBA00023203"/>
    </source>
</evidence>
<feature type="region of interest" description="Disordered" evidence="2">
    <location>
        <begin position="43"/>
        <end position="123"/>
    </location>
</feature>
<dbReference type="InterPro" id="IPR014768">
    <property type="entry name" value="GBD/FH3_dom"/>
</dbReference>
<dbReference type="GO" id="GO:0005856">
    <property type="term" value="C:cytoskeleton"/>
    <property type="evidence" value="ECO:0007669"/>
    <property type="project" value="TreeGrafter"/>
</dbReference>
<feature type="region of interest" description="Disordered" evidence="2">
    <location>
        <begin position="1062"/>
        <end position="1114"/>
    </location>
</feature>
<feature type="domain" description="FH2" evidence="4">
    <location>
        <begin position="1106"/>
        <end position="1484"/>
    </location>
</feature>
<dbReference type="Gene3D" id="1.20.58.2220">
    <property type="entry name" value="Formin, FH2 domain"/>
    <property type="match status" value="1"/>
</dbReference>
<keyword evidence="1" id="KW-0009">Actin-binding</keyword>
<feature type="compositionally biased region" description="Pro residues" evidence="2">
    <location>
        <begin position="1064"/>
        <end position="1093"/>
    </location>
</feature>
<feature type="compositionally biased region" description="Polar residues" evidence="2">
    <location>
        <begin position="367"/>
        <end position="405"/>
    </location>
</feature>
<feature type="compositionally biased region" description="Polar residues" evidence="2">
    <location>
        <begin position="233"/>
        <end position="261"/>
    </location>
</feature>
<dbReference type="PROSITE" id="PS51232">
    <property type="entry name" value="GBD_FH3"/>
    <property type="match status" value="1"/>
</dbReference>
<gene>
    <name evidence="5" type="ORF">DdX_17340</name>
</gene>
<feature type="compositionally biased region" description="Polar residues" evidence="2">
    <location>
        <begin position="342"/>
        <end position="358"/>
    </location>
</feature>
<evidence type="ECO:0000259" key="3">
    <source>
        <dbReference type="PROSITE" id="PS51232"/>
    </source>
</evidence>
<dbReference type="SMART" id="SM00498">
    <property type="entry name" value="FH2"/>
    <property type="match status" value="1"/>
</dbReference>
<evidence type="ECO:0000256" key="2">
    <source>
        <dbReference type="SAM" id="MobiDB-lite"/>
    </source>
</evidence>
<feature type="compositionally biased region" description="Low complexity" evidence="2">
    <location>
        <begin position="1489"/>
        <end position="1501"/>
    </location>
</feature>
<dbReference type="InterPro" id="IPR042201">
    <property type="entry name" value="FH2_Formin_sf"/>
</dbReference>
<feature type="region of interest" description="Disordered" evidence="2">
    <location>
        <begin position="1489"/>
        <end position="1568"/>
    </location>
</feature>
<feature type="region of interest" description="Disordered" evidence="2">
    <location>
        <begin position="284"/>
        <end position="469"/>
    </location>
</feature>
<name>A0AAD4MP77_9BILA</name>
<feature type="domain" description="GBD/FH3" evidence="3">
    <location>
        <begin position="416"/>
        <end position="856"/>
    </location>
</feature>
<evidence type="ECO:0000313" key="6">
    <source>
        <dbReference type="Proteomes" id="UP001201812"/>
    </source>
</evidence>
<dbReference type="InterPro" id="IPR015425">
    <property type="entry name" value="FH2_Formin"/>
</dbReference>
<sequence length="1620" mass="180971">MNGYSYRHSEPTKLFTSTPIQSSNSRPLLQCYAIDIDSQPSSVPFPDTYLTSAQFGANSNSYDNSLRKKQGHQKPPSPPTCPPPVESHLSDFSAQTFSNSSSSSRIFPQKTHKAPKVPAPQPPATNFPVIRSKSALRTTADQGSLQDFSWSSGAKTENLSFKGKTGREFQYETPNVAKSSSRFAAVDCRESNLRYIDDDTNPLESTENNVFVDDDADSPFHQRLCFLPSAESYPSSYSTLEPNSPYPRSSTNKSTTQSRASSLGPPKMTPRLCATLRSDFEAKSTDFLDGNNNSTNPDDKNLKRDDTGKLHKSRSKVRSRRKTPTQDPFSNVQIGPEKKIDSNQSGNATEEIMSSNQDRPGILENPRISSTPGINFSSTWKSHVPSNENSYSMTPSERTFPKSQHLNLNSSSSSNSGSVLLEELSRKSQQISQNEDISSSRFSENSKMTKNLEVKSKPEITPVDPPPEMVSIRRKLSSRSKVKNRRQSKFVSDSFEGNEEFENGEFDDMDAEGCDSDGEFENGLRSSLVVRQQPALRVKAIIDKLLYMSGRDQRRALFSLKTIFQSDKDLVHEFVQNGGLECLIKLGRNSDQNHQNHILRAIGQLMLYVDGMNGIIMHNETICWLYELLDSPYRLVVKTALKLLLVFVEYTESNALLLLAAISKVERAKGKPDWFSLMRILNERQASDEETLVFGMTVINKTLNGVPDQDTFFDIVDVLESQSLEEALKAMQKMNNPQLSAQCSHYEQEVRKEDAALESDSSGNNNDVVKMRVNGNVLNSNNNVASLDRRTANRRRQLEAEELRQNSATVPNRNKFEHQNGHIPENNNNNSSNEVPSWRCKNGTLPPINGDSKVTDVDSISDGLGRNLNIDSAHSGLPSRKPQLTIGKMSDRFENVPEKNGVSSIDKAEEKENIQLENGESAESHQVKAPPPLFPTNLFSPTEKKTMEFPEPEDKAPEPPPPEAPKSKHDSDDDDAGASGGGFAALLQKRAKKMESGAFRKGLIETSSRQSESEVKWKQAAENIKEKPLIINDLDFSDFVEFEQDPLILVKVAQVAQERGLLPGGPPRLPQGGVPPAPPPIMGPGGVPPPPPAFGGSMRGRESSPGPSSSMKAGGTLKLHWKPAQAEAPPVPALMRKGTFWKGVDAPQIDTTRLSKLFEQKAKDAPVKKTGGESKPQVLQVLSLKRSQTINIGLTKLPPISVIPTAIRKFDASVLNKEGIEKILGTMMPHAEEIERMHEKMAENPETPLGQAEQFLLSLSEIDCLLERLKLWLFMLDYQNLEKDVAESLMELNNAMKEIEESKTFRVAMGMLLTIGNALNGTDIKAFQLDYLSRVSEFKDPVHKYPLTHHLSEYMLDHYPEDFDAVLDNLKKMEVDCKASFDYVAKISQKDNNSSMKNKVNAFLTEVAERIHRLKHVHRTTIHRWNAFLLYFGYSPAEVKDQKPSTVFKMVIEFSLEYRTNRDKILQMRKRMAEKRERNKTRGIMISAAQAQSGSAAVQASPRKGRPGTGMTDRERHQEMSRLLTGGTSVDDTLTRRKAGQPTPERTLIANQADALRKSPADGESQEDELLDGVVRTVTAQAESRDHNRRRARLFNRKSLRRTRTIRQDQLTELNNMNNY</sequence>
<keyword evidence="6" id="KW-1185">Reference proteome</keyword>
<dbReference type="SUPFAM" id="SSF101447">
    <property type="entry name" value="Formin homology 2 domain (FH2 domain)"/>
    <property type="match status" value="1"/>
</dbReference>
<organism evidence="5 6">
    <name type="scientific">Ditylenchus destructor</name>
    <dbReference type="NCBI Taxonomy" id="166010"/>
    <lineage>
        <taxon>Eukaryota</taxon>
        <taxon>Metazoa</taxon>
        <taxon>Ecdysozoa</taxon>
        <taxon>Nematoda</taxon>
        <taxon>Chromadorea</taxon>
        <taxon>Rhabditida</taxon>
        <taxon>Tylenchina</taxon>
        <taxon>Tylenchomorpha</taxon>
        <taxon>Sphaerularioidea</taxon>
        <taxon>Anguinidae</taxon>
        <taxon>Anguininae</taxon>
        <taxon>Ditylenchus</taxon>
    </lineage>
</organism>
<proteinExistence type="predicted"/>
<dbReference type="GO" id="GO:0030866">
    <property type="term" value="P:cortical actin cytoskeleton organization"/>
    <property type="evidence" value="ECO:0007669"/>
    <property type="project" value="TreeGrafter"/>
</dbReference>
<feature type="region of interest" description="Disordered" evidence="2">
    <location>
        <begin position="1"/>
        <end position="23"/>
    </location>
</feature>